<gene>
    <name evidence="2" type="ordered locus">Kole_0352</name>
</gene>
<accession>C5CDJ3</accession>
<dbReference type="Pfam" id="PF16235">
    <property type="entry name" value="DUF4894"/>
    <property type="match status" value="1"/>
</dbReference>
<keyword evidence="3" id="KW-1185">Reference proteome</keyword>
<keyword evidence="1" id="KW-0472">Membrane</keyword>
<reference evidence="2 3" key="1">
    <citation type="submission" date="2009-06" db="EMBL/GenBank/DDBJ databases">
        <title>Complete sequence of Thermotogales bacterium TBF 19.5.1.</title>
        <authorList>
            <consortium name="US DOE Joint Genome Institute"/>
            <person name="Lucas S."/>
            <person name="Copeland A."/>
            <person name="Lapidus A."/>
            <person name="Glavina del Rio T."/>
            <person name="Tice H."/>
            <person name="Bruce D."/>
            <person name="Goodwin L."/>
            <person name="Pitluck S."/>
            <person name="Chertkov O."/>
            <person name="Brettin T."/>
            <person name="Detter J.C."/>
            <person name="Han C."/>
            <person name="Schmutz J."/>
            <person name="Larimer F."/>
            <person name="Land M."/>
            <person name="Hauser L."/>
            <person name="Kyrpides N."/>
            <person name="Ovchinnikova G."/>
            <person name="Noll K."/>
        </authorList>
    </citation>
    <scope>NUCLEOTIDE SEQUENCE [LARGE SCALE GENOMIC DNA]</scope>
    <source>
        <strain evidence="3">ATCC BAA-1733 / DSM 21960 / TBF 19.5.1</strain>
    </source>
</reference>
<protein>
    <recommendedName>
        <fullName evidence="4">POTRA domain-containing protein</fullName>
    </recommendedName>
</protein>
<dbReference type="HOGENOM" id="CLU_1298555_0_0_0"/>
<dbReference type="KEGG" id="kol:Kole_0352"/>
<proteinExistence type="predicted"/>
<dbReference type="STRING" id="521045.Kole_0352"/>
<dbReference type="Proteomes" id="UP000002382">
    <property type="component" value="Chromosome"/>
</dbReference>
<dbReference type="eggNOG" id="ENOG5033YGT">
    <property type="taxonomic scope" value="Bacteria"/>
</dbReference>
<dbReference type="EMBL" id="CP001634">
    <property type="protein sequence ID" value="ACR79077.1"/>
    <property type="molecule type" value="Genomic_DNA"/>
</dbReference>
<evidence type="ECO:0000313" key="3">
    <source>
        <dbReference type="Proteomes" id="UP000002382"/>
    </source>
</evidence>
<dbReference type="AlphaFoldDB" id="C5CDJ3"/>
<evidence type="ECO:0008006" key="4">
    <source>
        <dbReference type="Google" id="ProtNLM"/>
    </source>
</evidence>
<organism evidence="2 3">
    <name type="scientific">Kosmotoga olearia (strain ATCC BAA-1733 / DSM 21960 / TBF 19.5.1)</name>
    <dbReference type="NCBI Taxonomy" id="521045"/>
    <lineage>
        <taxon>Bacteria</taxon>
        <taxon>Thermotogati</taxon>
        <taxon>Thermotogota</taxon>
        <taxon>Thermotogae</taxon>
        <taxon>Kosmotogales</taxon>
        <taxon>Kosmotogaceae</taxon>
        <taxon>Kosmotoga</taxon>
    </lineage>
</organism>
<feature type="transmembrane region" description="Helical" evidence="1">
    <location>
        <begin position="6"/>
        <end position="31"/>
    </location>
</feature>
<evidence type="ECO:0000256" key="1">
    <source>
        <dbReference type="SAM" id="Phobius"/>
    </source>
</evidence>
<name>C5CDJ3_KOSOT</name>
<evidence type="ECO:0000313" key="2">
    <source>
        <dbReference type="EMBL" id="ACR79077.1"/>
    </source>
</evidence>
<reference evidence="2 3" key="2">
    <citation type="journal article" date="2011" name="J. Bacteriol.">
        <title>Genome Sequence of Kosmotoga olearia Strain TBF 19.5.1, a Thermophilic Bacterium with a Wide Growth Temperature Range, Isolated from the Troll B Oil Platform in the North Sea.</title>
        <authorList>
            <person name="Swithers K.S."/>
            <person name="Dipippo J.L."/>
            <person name="Bruce D.C."/>
            <person name="Detter C."/>
            <person name="Tapia R."/>
            <person name="Han S."/>
            <person name="Goodwin L.A."/>
            <person name="Han J."/>
            <person name="Woyke T."/>
            <person name="Pitluck S."/>
            <person name="Pennacchio L."/>
            <person name="Nolan M."/>
            <person name="Mikhailova N."/>
            <person name="Land M.L."/>
            <person name="Nesbo C.L."/>
            <person name="Gogarten J.P."/>
            <person name="Noll K.M."/>
        </authorList>
    </citation>
    <scope>NUCLEOTIDE SEQUENCE [LARGE SCALE GENOMIC DNA]</scope>
    <source>
        <strain evidence="3">ATCC BAA-1733 / DSM 21960 / TBF 19.5.1</strain>
    </source>
</reference>
<sequence>MNLEARGFILLLILAVVWTIGLINFVVEIYFTRAHDMRILVVDNRSVEVEFPKVFKRSWNTDIIVPPTTEFISEGRVYLPEADYIVYFLDRYYWASKELVLLDFADVEAVFLNPVISGLHFRFEDAGYVLANENSDLILRVLKSLYGRRSILRELSNIDFETNKIFLKRGITIQVFDWRVVEEKPEIIQNLIDNAEDRSKYLLMSDGKILRVR</sequence>
<keyword evidence="1" id="KW-1133">Transmembrane helix</keyword>
<keyword evidence="1" id="KW-0812">Transmembrane</keyword>
<dbReference type="InterPro" id="IPR032607">
    <property type="entry name" value="DUF4894"/>
</dbReference>